<dbReference type="RefSeq" id="WP_244649580.1">
    <property type="nucleotide sequence ID" value="NZ_BMXE01000001.1"/>
</dbReference>
<protein>
    <submittedName>
        <fullName evidence="5">Phosphate acetyltransferase</fullName>
    </submittedName>
</protein>
<dbReference type="PANTHER" id="PTHR43356:SF2">
    <property type="entry name" value="PHOSPHATE ACETYLTRANSFERASE"/>
    <property type="match status" value="1"/>
</dbReference>
<dbReference type="Gene3D" id="3.10.129.10">
    <property type="entry name" value="Hotdog Thioesterase"/>
    <property type="match status" value="1"/>
</dbReference>
<organism evidence="5 6">
    <name type="scientific">Pseudovibrio japonicus</name>
    <dbReference type="NCBI Taxonomy" id="366534"/>
    <lineage>
        <taxon>Bacteria</taxon>
        <taxon>Pseudomonadati</taxon>
        <taxon>Pseudomonadota</taxon>
        <taxon>Alphaproteobacteria</taxon>
        <taxon>Hyphomicrobiales</taxon>
        <taxon>Stappiaceae</taxon>
        <taxon>Pseudovibrio</taxon>
    </lineage>
</organism>
<dbReference type="InterPro" id="IPR002539">
    <property type="entry name" value="MaoC-like_dom"/>
</dbReference>
<dbReference type="SUPFAM" id="SSF53659">
    <property type="entry name" value="Isocitrate/Isopropylmalate dehydrogenase-like"/>
    <property type="match status" value="1"/>
</dbReference>
<name>A0ABQ3E400_9HYPH</name>
<dbReference type="Pfam" id="PF01575">
    <property type="entry name" value="MaoC_dehydratas"/>
    <property type="match status" value="1"/>
</dbReference>
<evidence type="ECO:0000259" key="4">
    <source>
        <dbReference type="Pfam" id="PF01575"/>
    </source>
</evidence>
<comment type="caution">
    <text evidence="5">The sequence shown here is derived from an EMBL/GenBank/DDBJ whole genome shotgun (WGS) entry which is preliminary data.</text>
</comment>
<evidence type="ECO:0000313" key="6">
    <source>
        <dbReference type="Proteomes" id="UP000637980"/>
    </source>
</evidence>
<evidence type="ECO:0000256" key="2">
    <source>
        <dbReference type="ARBA" id="ARBA00023315"/>
    </source>
</evidence>
<accession>A0ABQ3E400</accession>
<reference evidence="6" key="1">
    <citation type="journal article" date="2019" name="Int. J. Syst. Evol. Microbiol.">
        <title>The Global Catalogue of Microorganisms (GCM) 10K type strain sequencing project: providing services to taxonomists for standard genome sequencing and annotation.</title>
        <authorList>
            <consortium name="The Broad Institute Genomics Platform"/>
            <consortium name="The Broad Institute Genome Sequencing Center for Infectious Disease"/>
            <person name="Wu L."/>
            <person name="Ma J."/>
        </authorList>
    </citation>
    <scope>NUCLEOTIDE SEQUENCE [LARGE SCALE GENOMIC DNA]</scope>
    <source>
        <strain evidence="6">KCTC 12861</strain>
    </source>
</reference>
<dbReference type="CDD" id="cd03449">
    <property type="entry name" value="R_hydratase"/>
    <property type="match status" value="1"/>
</dbReference>
<dbReference type="NCBIfam" id="NF008852">
    <property type="entry name" value="PRK11890.1"/>
    <property type="match status" value="1"/>
</dbReference>
<gene>
    <name evidence="5" type="ORF">GCM10007094_05420</name>
</gene>
<feature type="domain" description="MaoC-like" evidence="4">
    <location>
        <begin position="20"/>
        <end position="115"/>
    </location>
</feature>
<dbReference type="Gene3D" id="3.40.718.10">
    <property type="entry name" value="Isopropylmalate Dehydrogenase"/>
    <property type="match status" value="1"/>
</dbReference>
<dbReference type="InterPro" id="IPR002505">
    <property type="entry name" value="PTA_PTB"/>
</dbReference>
<dbReference type="InterPro" id="IPR029069">
    <property type="entry name" value="HotDog_dom_sf"/>
</dbReference>
<dbReference type="PANTHER" id="PTHR43356">
    <property type="entry name" value="PHOSPHATE ACETYLTRANSFERASE"/>
    <property type="match status" value="1"/>
</dbReference>
<keyword evidence="1" id="KW-0808">Transferase</keyword>
<dbReference type="InterPro" id="IPR050500">
    <property type="entry name" value="Phos_Acetyltrans/Butyryltrans"/>
</dbReference>
<evidence type="ECO:0000313" key="5">
    <source>
        <dbReference type="EMBL" id="GHB20365.1"/>
    </source>
</evidence>
<keyword evidence="2" id="KW-0012">Acyltransferase</keyword>
<dbReference type="Pfam" id="PF01515">
    <property type="entry name" value="PTA_PTB"/>
    <property type="match status" value="1"/>
</dbReference>
<evidence type="ECO:0000256" key="1">
    <source>
        <dbReference type="ARBA" id="ARBA00022679"/>
    </source>
</evidence>
<sequence length="469" mass="50784">MNGYIENKTFDEIKIGDTAQVQHTLTQQDIQIFAVMSGDVNPAHVDEDYAKSDMFHKIIAHGMWGGSLVSTVLGTELPGPGTIYLSQTFRFQKPVAVGDTISARVTVTEKDEEKKRLTLDCVCSNQHGEPIIVGVAEVLAPTKKVRRKRIKLPKLALKEERCSCYEQLIALQEHYKPLKTAVVHPVDANSLGGAIDAAQEGLIDPVLVGPEDKIRRVADAENFDLSPYKIISTVHSHAAADKAVELVHQGSVEAIMKGKIHTQELMKPIVATATGLRTGRRMSHVFMVDAPTYHKPLFLTDAAINIRPNLAQKKDIVQNAIDLFLSLGMGEPKVAIVSAVETVDENIPSTLDATALCKMAERDQITGGVLDGPLAFDNAISTEAATAKDIKSPVAGDADIIVVPDVESGNMLYKQMSYLFEIESAGIVVGGRVPVILTSRAAGIGITRKASCALALLYVRRKNEFVSST</sequence>
<feature type="domain" description="Phosphate acetyl/butaryl transferase" evidence="3">
    <location>
        <begin position="241"/>
        <end position="442"/>
    </location>
</feature>
<evidence type="ECO:0000259" key="3">
    <source>
        <dbReference type="Pfam" id="PF01515"/>
    </source>
</evidence>
<dbReference type="SUPFAM" id="SSF54637">
    <property type="entry name" value="Thioesterase/thiol ester dehydrase-isomerase"/>
    <property type="match status" value="1"/>
</dbReference>
<dbReference type="NCBIfam" id="NF006045">
    <property type="entry name" value="PRK08190.1"/>
    <property type="match status" value="1"/>
</dbReference>
<dbReference type="Proteomes" id="UP000637980">
    <property type="component" value="Unassembled WGS sequence"/>
</dbReference>
<keyword evidence="6" id="KW-1185">Reference proteome</keyword>
<proteinExistence type="predicted"/>
<dbReference type="EMBL" id="BMXE01000001">
    <property type="protein sequence ID" value="GHB20365.1"/>
    <property type="molecule type" value="Genomic_DNA"/>
</dbReference>